<keyword evidence="4" id="KW-0804">Transcription</keyword>
<dbReference type="AlphaFoldDB" id="A0A951UMV1"/>
<dbReference type="Pfam" id="PF03466">
    <property type="entry name" value="LysR_substrate"/>
    <property type="match status" value="1"/>
</dbReference>
<gene>
    <name evidence="6" type="ORF">KME15_05325</name>
</gene>
<dbReference type="GO" id="GO:0003700">
    <property type="term" value="F:DNA-binding transcription factor activity"/>
    <property type="evidence" value="ECO:0007669"/>
    <property type="project" value="InterPro"/>
</dbReference>
<dbReference type="InterPro" id="IPR050389">
    <property type="entry name" value="LysR-type_TF"/>
</dbReference>
<evidence type="ECO:0000256" key="3">
    <source>
        <dbReference type="ARBA" id="ARBA00023125"/>
    </source>
</evidence>
<dbReference type="Gene3D" id="3.40.190.10">
    <property type="entry name" value="Periplasmic binding protein-like II"/>
    <property type="match status" value="2"/>
</dbReference>
<protein>
    <submittedName>
        <fullName evidence="6">LysR family transcriptional regulator</fullName>
    </submittedName>
</protein>
<dbReference type="InterPro" id="IPR000847">
    <property type="entry name" value="LysR_HTH_N"/>
</dbReference>
<reference evidence="6" key="1">
    <citation type="submission" date="2021-05" db="EMBL/GenBank/DDBJ databases">
        <authorList>
            <person name="Pietrasiak N."/>
            <person name="Ward R."/>
            <person name="Stajich J.E."/>
            <person name="Kurbessoian T."/>
        </authorList>
    </citation>
    <scope>NUCLEOTIDE SEQUENCE</scope>
    <source>
        <strain evidence="6">UHER 2000/2452</strain>
    </source>
</reference>
<dbReference type="EMBL" id="JAHHHD010000004">
    <property type="protein sequence ID" value="MBW4658073.1"/>
    <property type="molecule type" value="Genomic_DNA"/>
</dbReference>
<dbReference type="SUPFAM" id="SSF53850">
    <property type="entry name" value="Periplasmic binding protein-like II"/>
    <property type="match status" value="1"/>
</dbReference>
<dbReference type="PROSITE" id="PS50931">
    <property type="entry name" value="HTH_LYSR"/>
    <property type="match status" value="1"/>
</dbReference>
<evidence type="ECO:0000313" key="6">
    <source>
        <dbReference type="EMBL" id="MBW4658073.1"/>
    </source>
</evidence>
<evidence type="ECO:0000256" key="1">
    <source>
        <dbReference type="ARBA" id="ARBA00009437"/>
    </source>
</evidence>
<dbReference type="CDD" id="cd08417">
    <property type="entry name" value="PBP2_Nitroaromatics_like"/>
    <property type="match status" value="1"/>
</dbReference>
<dbReference type="InterPro" id="IPR036388">
    <property type="entry name" value="WH-like_DNA-bd_sf"/>
</dbReference>
<reference evidence="6" key="2">
    <citation type="journal article" date="2022" name="Microbiol. Resour. Announc.">
        <title>Metagenome Sequencing to Explore Phylogenomics of Terrestrial Cyanobacteria.</title>
        <authorList>
            <person name="Ward R.D."/>
            <person name="Stajich J.E."/>
            <person name="Johansen J.R."/>
            <person name="Huntemann M."/>
            <person name="Clum A."/>
            <person name="Foster B."/>
            <person name="Foster B."/>
            <person name="Roux S."/>
            <person name="Palaniappan K."/>
            <person name="Varghese N."/>
            <person name="Mukherjee S."/>
            <person name="Reddy T.B.K."/>
            <person name="Daum C."/>
            <person name="Copeland A."/>
            <person name="Chen I.A."/>
            <person name="Ivanova N.N."/>
            <person name="Kyrpides N.C."/>
            <person name="Shapiro N."/>
            <person name="Eloe-Fadrosh E.A."/>
            <person name="Pietrasiak N."/>
        </authorList>
    </citation>
    <scope>NUCLEOTIDE SEQUENCE</scope>
    <source>
        <strain evidence="6">UHER 2000/2452</strain>
    </source>
</reference>
<dbReference type="InterPro" id="IPR037402">
    <property type="entry name" value="YidZ_PBP2"/>
</dbReference>
<comment type="similarity">
    <text evidence="1">Belongs to the LysR transcriptional regulatory family.</text>
</comment>
<feature type="domain" description="HTH lysR-type" evidence="5">
    <location>
        <begin position="1"/>
        <end position="46"/>
    </location>
</feature>
<dbReference type="InterPro" id="IPR005119">
    <property type="entry name" value="LysR_subst-bd"/>
</dbReference>
<dbReference type="PANTHER" id="PTHR30118:SF6">
    <property type="entry name" value="HTH-TYPE TRANSCRIPTIONAL REGULATOR LEUO"/>
    <property type="match status" value="1"/>
</dbReference>
<keyword evidence="2" id="KW-0805">Transcription regulation</keyword>
<dbReference type="PRINTS" id="PR00039">
    <property type="entry name" value="HTHLYSR"/>
</dbReference>
<dbReference type="PANTHER" id="PTHR30118">
    <property type="entry name" value="HTH-TYPE TRANSCRIPTIONAL REGULATOR LEUO-RELATED"/>
    <property type="match status" value="1"/>
</dbReference>
<dbReference type="GO" id="GO:0003677">
    <property type="term" value="F:DNA binding"/>
    <property type="evidence" value="ECO:0007669"/>
    <property type="project" value="UniProtKB-KW"/>
</dbReference>
<dbReference type="SUPFAM" id="SSF46785">
    <property type="entry name" value="Winged helix' DNA-binding domain"/>
    <property type="match status" value="1"/>
</dbReference>
<dbReference type="InterPro" id="IPR036390">
    <property type="entry name" value="WH_DNA-bd_sf"/>
</dbReference>
<name>A0A951UMV1_9CYAN</name>
<dbReference type="Proteomes" id="UP000757435">
    <property type="component" value="Unassembled WGS sequence"/>
</dbReference>
<evidence type="ECO:0000313" key="7">
    <source>
        <dbReference type="Proteomes" id="UP000757435"/>
    </source>
</evidence>
<accession>A0A951UMV1</accession>
<evidence type="ECO:0000256" key="4">
    <source>
        <dbReference type="ARBA" id="ARBA00023163"/>
    </source>
</evidence>
<dbReference type="Pfam" id="PF00126">
    <property type="entry name" value="HTH_1"/>
    <property type="match status" value="1"/>
</dbReference>
<evidence type="ECO:0000259" key="5">
    <source>
        <dbReference type="PROSITE" id="PS50931"/>
    </source>
</evidence>
<sequence length="289" mass="32438">MTELNVTRAADRLHMTQPAVSNALKRLRHLLEDELFIKVPMGVRATPKAIRIWQPLREALIQIRQTLDPAEFDPATAATSFSIAMNDFTANLILPKLVIVLEETAPRVDLRTIPTTYIDAPMLLEQAEIDLAIGVFPNPGSRLRSYSLLTSPFVCIMRQHHPLAAKKLTLERYVQAAHLLVTLSGESTGPIDRLLQDLGLQRRIALTVNQFAVAPGIIAQSNLIAVLPDRIVQLSGVAKQLHIVPLPIELAPTTLKMMWHERNHLEGRQQWLRSRLIEICEQIHSLNSQ</sequence>
<comment type="caution">
    <text evidence="6">The sequence shown here is derived from an EMBL/GenBank/DDBJ whole genome shotgun (WGS) entry which is preliminary data.</text>
</comment>
<organism evidence="6 7">
    <name type="scientific">Drouetiella hepatica Uher 2000/2452</name>
    <dbReference type="NCBI Taxonomy" id="904376"/>
    <lineage>
        <taxon>Bacteria</taxon>
        <taxon>Bacillati</taxon>
        <taxon>Cyanobacteriota</taxon>
        <taxon>Cyanophyceae</taxon>
        <taxon>Oculatellales</taxon>
        <taxon>Oculatellaceae</taxon>
        <taxon>Drouetiella</taxon>
    </lineage>
</organism>
<proteinExistence type="inferred from homology"/>
<evidence type="ECO:0000256" key="2">
    <source>
        <dbReference type="ARBA" id="ARBA00023015"/>
    </source>
</evidence>
<dbReference type="Gene3D" id="1.10.10.10">
    <property type="entry name" value="Winged helix-like DNA-binding domain superfamily/Winged helix DNA-binding domain"/>
    <property type="match status" value="1"/>
</dbReference>
<keyword evidence="3" id="KW-0238">DNA-binding</keyword>